<dbReference type="Gene3D" id="3.40.50.300">
    <property type="entry name" value="P-loop containing nucleotide triphosphate hydrolases"/>
    <property type="match status" value="2"/>
</dbReference>
<dbReference type="KEGG" id="bgh:BDBG_04484"/>
<reference evidence="19" key="1">
    <citation type="journal article" date="2015" name="PLoS Genet.">
        <title>The dynamic genome and transcriptome of the human fungal pathogen Blastomyces and close relative Emmonsia.</title>
        <authorList>
            <person name="Munoz J.F."/>
            <person name="Gauthier G.M."/>
            <person name="Desjardins C.A."/>
            <person name="Gallo J.E."/>
            <person name="Holder J."/>
            <person name="Sullivan T.D."/>
            <person name="Marty A.J."/>
            <person name="Carmen J.C."/>
            <person name="Chen Z."/>
            <person name="Ding L."/>
            <person name="Gujja S."/>
            <person name="Magrini V."/>
            <person name="Misas E."/>
            <person name="Mitreva M."/>
            <person name="Priest M."/>
            <person name="Saif S."/>
            <person name="Whiston E.A."/>
            <person name="Young S."/>
            <person name="Zeng Q."/>
            <person name="Goldman W.E."/>
            <person name="Mardis E.R."/>
            <person name="Taylor J.W."/>
            <person name="McEwen J.G."/>
            <person name="Clay O.K."/>
            <person name="Klein B.S."/>
            <person name="Cuomo C.A."/>
        </authorList>
    </citation>
    <scope>NUCLEOTIDE SEQUENCE [LARGE SCALE GENOMIC DNA]</scope>
    <source>
        <strain evidence="19">SLH14081</strain>
    </source>
</reference>
<feature type="domain" description="Helicase C-terminal" evidence="17">
    <location>
        <begin position="679"/>
        <end position="854"/>
    </location>
</feature>
<keyword evidence="5" id="KW-0547">Nucleotide-binding</keyword>
<feature type="region of interest" description="Disordered" evidence="15">
    <location>
        <begin position="192"/>
        <end position="314"/>
    </location>
</feature>
<dbReference type="InterPro" id="IPR027417">
    <property type="entry name" value="P-loop_NTPase"/>
</dbReference>
<feature type="compositionally biased region" description="Low complexity" evidence="15">
    <location>
        <begin position="255"/>
        <end position="265"/>
    </location>
</feature>
<gene>
    <name evidence="18" type="ORF">BDBG_04484</name>
</gene>
<evidence type="ECO:0000256" key="6">
    <source>
        <dbReference type="ARBA" id="ARBA00022763"/>
    </source>
</evidence>
<dbReference type="GO" id="GO:0009378">
    <property type="term" value="F:four-way junction helicase activity"/>
    <property type="evidence" value="ECO:0007669"/>
    <property type="project" value="TreeGrafter"/>
</dbReference>
<dbReference type="GO" id="GO:0016887">
    <property type="term" value="F:ATP hydrolysis activity"/>
    <property type="evidence" value="ECO:0007669"/>
    <property type="project" value="RHEA"/>
</dbReference>
<evidence type="ECO:0000313" key="19">
    <source>
        <dbReference type="Proteomes" id="UP000002038"/>
    </source>
</evidence>
<dbReference type="InterPro" id="IPR044749">
    <property type="entry name" value="FANCM_DEXDc"/>
</dbReference>
<evidence type="ECO:0000256" key="15">
    <source>
        <dbReference type="SAM" id="MobiDB-lite"/>
    </source>
</evidence>
<dbReference type="EC" id="3.6.4.12" evidence="14"/>
<evidence type="ECO:0000256" key="9">
    <source>
        <dbReference type="ARBA" id="ARBA00022840"/>
    </source>
</evidence>
<evidence type="ECO:0000256" key="7">
    <source>
        <dbReference type="ARBA" id="ARBA00022801"/>
    </source>
</evidence>
<feature type="compositionally biased region" description="Polar residues" evidence="15">
    <location>
        <begin position="1070"/>
        <end position="1087"/>
    </location>
</feature>
<dbReference type="PROSITE" id="PS51194">
    <property type="entry name" value="HELICASE_CTER"/>
    <property type="match status" value="1"/>
</dbReference>
<accession>A0A179UM45</accession>
<keyword evidence="12" id="KW-0539">Nucleus</keyword>
<keyword evidence="8" id="KW-0347">Helicase</keyword>
<feature type="compositionally biased region" description="Polar residues" evidence="15">
    <location>
        <begin position="32"/>
        <end position="41"/>
    </location>
</feature>
<evidence type="ECO:0000259" key="17">
    <source>
        <dbReference type="PROSITE" id="PS51194"/>
    </source>
</evidence>
<dbReference type="GO" id="GO:0045003">
    <property type="term" value="P:double-strand break repair via synthesis-dependent strand annealing"/>
    <property type="evidence" value="ECO:0007669"/>
    <property type="project" value="TreeGrafter"/>
</dbReference>
<dbReference type="GO" id="GO:0005634">
    <property type="term" value="C:nucleus"/>
    <property type="evidence" value="ECO:0007669"/>
    <property type="project" value="UniProtKB-SubCell"/>
</dbReference>
<name>A0A179UM45_BLAGS</name>
<keyword evidence="9" id="KW-0067">ATP-binding</keyword>
<feature type="compositionally biased region" description="Polar residues" evidence="15">
    <location>
        <begin position="286"/>
        <end position="311"/>
    </location>
</feature>
<evidence type="ECO:0000259" key="16">
    <source>
        <dbReference type="PROSITE" id="PS51192"/>
    </source>
</evidence>
<dbReference type="AlphaFoldDB" id="A0A179UM45"/>
<dbReference type="FunFam" id="3.40.50.300:FF:000861">
    <property type="entry name" value="Fanconi anemia, complementation group M"/>
    <property type="match status" value="1"/>
</dbReference>
<sequence length="1152" mass="128975">MYCTVHTMSSCSYGSEFSDFDDRDILTVAASANLSATTSDSPPARKRRRLSHVGASDTREPTSSWDENGSGGDDGSGHESGQNLGTLPSRHRAPTVRYKNEVNTKPTASKYKIYQPKRPLAQEPTFVTQLTQPPSSPSMIRGPRWKKPDPEVLAAKPVPTRVNVERWNIIETENNDMDEDLKAAIAASLDSFRGENNGDMEPSPNSGKQKNPSSTKSSFGPQDMLFDIGDIPEDAFDSSLDSSSDSPTKAPVLISSSEPFPSQSSFRRHGSSQQKNLRQMTLFGGPSQTGKPSLSSQSGSHNWPLANNNEPPTHHKLDSTAVRSWIYPINLGKKREYQFNITQRALFHNLLVALPTGLGKTFIAATVMLNWFRWTTDAQIIFVAPTKPLVSQQVAACFGIAGIPRSQTVMLTGSTVPAIRAEEWQSKRVFFMTPQTLVNDLKSGHADPKRIVLLVVDEAHRATGSYAYVEAVKLLQKYNTSFRVLALTATPGSTVEAVQGVIDGLNISRVEIRTEESLDISEYVHSRNVEIKTFENSDEMVMCMDLFGKSLQPVLDKLRAQNAYWAKDPMTLTPYGLRVASQEWMNSPAGRNANYSFKGMILNIFSVLSSLAHAIDLLKFHGIGPFYRNLVAFQSSLSDGGGGKYRRQVADNENFKTLMNRLRTWTNNEDFIGHPKLQYLKQVVLNHFMDAEVNGDTPSANRRPSNTRIMVFAHFRDSAEEIVRVLARHGPMIRPHVFVGQAAAKGSEGMDQKTQLDIIEKFKKGTYNTIVATSIGEEGLDIGEVDLIVCYDSSASPIRMLQRMGRTGRKRRGNIVLLLMKGKEEDSFTKAKDNYEKMQRMIASGTRFTFHDDKSPRILPREIQPSVDERQIDIPAENSQADLPEPAKRARVPKRPPKKFHMPDGVETGFTKVSRIKGTNAGRKATNELPRTPPPRVVETLGIPQLDEVLLSKDEQRELEQRYCNIGATSPQFVCRPRIDAYPELQRSYRPIKFVKHGTVTRRLVKACRNMNALTIDCENHFRDHLHPDDLLPERHEAPASKGTRRTRHSAPKVSEERPDSPEFGRQLRRSNNTSHPFSPLMCSSFSPKRPERNSFPNSQGSAGDDLELPDVETLFNQLTRKRMSEQEQQSPSRGARRKRLIVCHDSDDFDI</sequence>
<dbReference type="Proteomes" id="UP000002038">
    <property type="component" value="Unassembled WGS sequence"/>
</dbReference>
<evidence type="ECO:0000256" key="3">
    <source>
        <dbReference type="ARBA" id="ARBA00009889"/>
    </source>
</evidence>
<dbReference type="VEuPathDB" id="FungiDB:BDBG_04484"/>
<feature type="compositionally biased region" description="Basic and acidic residues" evidence="15">
    <location>
        <begin position="1029"/>
        <end position="1039"/>
    </location>
</feature>
<dbReference type="SMART" id="SM00490">
    <property type="entry name" value="HELICc"/>
    <property type="match status" value="1"/>
</dbReference>
<dbReference type="CDD" id="cd18801">
    <property type="entry name" value="SF2_C_FANCM_Hef"/>
    <property type="match status" value="1"/>
</dbReference>
<dbReference type="OrthoDB" id="164902at2759"/>
<dbReference type="CDD" id="cd18033">
    <property type="entry name" value="DEXDc_FANCM"/>
    <property type="match status" value="1"/>
</dbReference>
<dbReference type="SMART" id="SM00487">
    <property type="entry name" value="DEXDc"/>
    <property type="match status" value="1"/>
</dbReference>
<protein>
    <recommendedName>
        <fullName evidence="14">ATP-dependent DNA helicase</fullName>
        <ecNumber evidence="14">3.6.4.12</ecNumber>
    </recommendedName>
</protein>
<dbReference type="Pfam" id="PF04851">
    <property type="entry name" value="ResIII"/>
    <property type="match status" value="1"/>
</dbReference>
<dbReference type="PANTHER" id="PTHR14025">
    <property type="entry name" value="FANCONI ANEMIA GROUP M FANCM FAMILY MEMBER"/>
    <property type="match status" value="1"/>
</dbReference>
<dbReference type="InterPro" id="IPR014001">
    <property type="entry name" value="Helicase_ATP-bd"/>
</dbReference>
<dbReference type="GO" id="GO:0043138">
    <property type="term" value="F:3'-5' DNA helicase activity"/>
    <property type="evidence" value="ECO:0007669"/>
    <property type="project" value="InterPro"/>
</dbReference>
<dbReference type="GO" id="GO:0000400">
    <property type="term" value="F:four-way junction DNA binding"/>
    <property type="evidence" value="ECO:0007669"/>
    <property type="project" value="TreeGrafter"/>
</dbReference>
<comment type="similarity">
    <text evidence="3 14">Belongs to the DEAD box helicase family. DEAH subfamily. FANCM sub-subfamily.</text>
</comment>
<dbReference type="InterPro" id="IPR039686">
    <property type="entry name" value="FANCM/Mph1-like_ID"/>
</dbReference>
<dbReference type="RefSeq" id="XP_002624620.2">
    <property type="nucleotide sequence ID" value="XM_002624574.2"/>
</dbReference>
<dbReference type="InterPro" id="IPR001650">
    <property type="entry name" value="Helicase_C-like"/>
</dbReference>
<evidence type="ECO:0000256" key="14">
    <source>
        <dbReference type="RuleBase" id="RU367027"/>
    </source>
</evidence>
<dbReference type="GO" id="GO:0036297">
    <property type="term" value="P:interstrand cross-link repair"/>
    <property type="evidence" value="ECO:0007669"/>
    <property type="project" value="TreeGrafter"/>
</dbReference>
<feature type="compositionally biased region" description="Basic residues" evidence="15">
    <location>
        <begin position="889"/>
        <end position="900"/>
    </location>
</feature>
<keyword evidence="10" id="KW-0238">DNA-binding</keyword>
<dbReference type="EMBL" id="GG657456">
    <property type="protein sequence ID" value="OAT08883.1"/>
    <property type="molecule type" value="Genomic_DNA"/>
</dbReference>
<feature type="compositionally biased region" description="Polar residues" evidence="15">
    <location>
        <begin position="203"/>
        <end position="220"/>
    </location>
</feature>
<dbReference type="GeneID" id="8504495"/>
<dbReference type="CDD" id="cd12091">
    <property type="entry name" value="FANCM_ID"/>
    <property type="match status" value="1"/>
</dbReference>
<feature type="compositionally biased region" description="Low complexity" evidence="15">
    <location>
        <begin position="237"/>
        <end position="246"/>
    </location>
</feature>
<feature type="region of interest" description="Disordered" evidence="15">
    <location>
        <begin position="128"/>
        <end position="151"/>
    </location>
</feature>
<dbReference type="PANTHER" id="PTHR14025:SF20">
    <property type="entry name" value="FANCONI ANEMIA GROUP M PROTEIN"/>
    <property type="match status" value="1"/>
</dbReference>
<keyword evidence="19" id="KW-1185">Reference proteome</keyword>
<feature type="domain" description="Helicase ATP-binding" evidence="16">
    <location>
        <begin position="341"/>
        <end position="509"/>
    </location>
</feature>
<keyword evidence="7" id="KW-0378">Hydrolase</keyword>
<feature type="region of interest" description="Disordered" evidence="15">
    <location>
        <begin position="1029"/>
        <end position="1152"/>
    </location>
</feature>
<dbReference type="STRING" id="559298.A0A179UM45"/>
<dbReference type="Gene3D" id="1.20.1320.20">
    <property type="entry name" value="hef helicase domain"/>
    <property type="match status" value="1"/>
</dbReference>
<comment type="catalytic activity">
    <reaction evidence="13 14">
        <text>ATP + H2O = ADP + phosphate + H(+)</text>
        <dbReference type="Rhea" id="RHEA:13065"/>
        <dbReference type="ChEBI" id="CHEBI:15377"/>
        <dbReference type="ChEBI" id="CHEBI:15378"/>
        <dbReference type="ChEBI" id="CHEBI:30616"/>
        <dbReference type="ChEBI" id="CHEBI:43474"/>
        <dbReference type="ChEBI" id="CHEBI:456216"/>
        <dbReference type="EC" id="3.6.4.12"/>
    </reaction>
</comment>
<feature type="region of interest" description="Disordered" evidence="15">
    <location>
        <begin position="875"/>
        <end position="906"/>
    </location>
</feature>
<evidence type="ECO:0000256" key="4">
    <source>
        <dbReference type="ARBA" id="ARBA00011390"/>
    </source>
</evidence>
<evidence type="ECO:0000256" key="11">
    <source>
        <dbReference type="ARBA" id="ARBA00023204"/>
    </source>
</evidence>
<evidence type="ECO:0000256" key="12">
    <source>
        <dbReference type="ARBA" id="ARBA00023242"/>
    </source>
</evidence>
<evidence type="ECO:0000256" key="1">
    <source>
        <dbReference type="ARBA" id="ARBA00003813"/>
    </source>
</evidence>
<comment type="function">
    <text evidence="1 14">ATP-dependent DNA helicase involved in DNA damage repair by homologous recombination and in genome maintenance. Capable of unwinding D-loops. Plays a role in limiting crossover recombinants during mitotic DNA double-strand break (DSB) repair. Component of a FANCM-MHF complex which promotes gene conversion at blocked replication forks, probably by reversal of the stalled fork.</text>
</comment>
<feature type="compositionally biased region" description="Basic and acidic residues" evidence="15">
    <location>
        <begin position="1054"/>
        <end position="1063"/>
    </location>
</feature>
<proteinExistence type="inferred from homology"/>
<evidence type="ECO:0000256" key="10">
    <source>
        <dbReference type="ARBA" id="ARBA00023125"/>
    </source>
</evidence>
<feature type="region of interest" description="Disordered" evidence="15">
    <location>
        <begin position="32"/>
        <end position="104"/>
    </location>
</feature>
<dbReference type="GO" id="GO:0005524">
    <property type="term" value="F:ATP binding"/>
    <property type="evidence" value="ECO:0007669"/>
    <property type="project" value="UniProtKB-UniRule"/>
</dbReference>
<organism evidence="18 19">
    <name type="scientific">Blastomyces gilchristii (strain SLH14081)</name>
    <name type="common">Blastomyces dermatitidis</name>
    <dbReference type="NCBI Taxonomy" id="559298"/>
    <lineage>
        <taxon>Eukaryota</taxon>
        <taxon>Fungi</taxon>
        <taxon>Dikarya</taxon>
        <taxon>Ascomycota</taxon>
        <taxon>Pezizomycotina</taxon>
        <taxon>Eurotiomycetes</taxon>
        <taxon>Eurotiomycetidae</taxon>
        <taxon>Onygenales</taxon>
        <taxon>Ajellomycetaceae</taxon>
        <taxon>Blastomyces</taxon>
    </lineage>
</organism>
<dbReference type="Pfam" id="PF00271">
    <property type="entry name" value="Helicase_C"/>
    <property type="match status" value="1"/>
</dbReference>
<keyword evidence="6" id="KW-0227">DNA damage</keyword>
<dbReference type="PROSITE" id="PS51192">
    <property type="entry name" value="HELICASE_ATP_BIND_1"/>
    <property type="match status" value="1"/>
</dbReference>
<evidence type="ECO:0000313" key="18">
    <source>
        <dbReference type="EMBL" id="OAT08883.1"/>
    </source>
</evidence>
<comment type="subcellular location">
    <subcellularLocation>
        <location evidence="2 14">Nucleus</location>
    </subcellularLocation>
</comment>
<dbReference type="InterPro" id="IPR006935">
    <property type="entry name" value="Helicase/UvrB_N"/>
</dbReference>
<evidence type="ECO:0000256" key="5">
    <source>
        <dbReference type="ARBA" id="ARBA00022741"/>
    </source>
</evidence>
<evidence type="ECO:0000256" key="8">
    <source>
        <dbReference type="ARBA" id="ARBA00022806"/>
    </source>
</evidence>
<keyword evidence="11" id="KW-0234">DNA repair</keyword>
<feature type="compositionally biased region" description="Basic and acidic residues" evidence="15">
    <location>
        <begin position="1143"/>
        <end position="1152"/>
    </location>
</feature>
<dbReference type="SUPFAM" id="SSF52540">
    <property type="entry name" value="P-loop containing nucleoside triphosphate hydrolases"/>
    <property type="match status" value="1"/>
</dbReference>
<comment type="subunit">
    <text evidence="4 14">Interacts with the MHF histone-fold complex to form the FANCM-MHF complex.</text>
</comment>
<evidence type="ECO:0000256" key="2">
    <source>
        <dbReference type="ARBA" id="ARBA00004123"/>
    </source>
</evidence>
<evidence type="ECO:0000256" key="13">
    <source>
        <dbReference type="ARBA" id="ARBA00047995"/>
    </source>
</evidence>